<dbReference type="SMART" id="SM00225">
    <property type="entry name" value="BTB"/>
    <property type="match status" value="1"/>
</dbReference>
<reference evidence="4" key="1">
    <citation type="submission" date="2021-01" db="EMBL/GenBank/DDBJ databases">
        <authorList>
            <person name="Corre E."/>
            <person name="Pelletier E."/>
            <person name="Niang G."/>
            <person name="Scheremetjew M."/>
            <person name="Finn R."/>
            <person name="Kale V."/>
            <person name="Holt S."/>
            <person name="Cochrane G."/>
            <person name="Meng A."/>
            <person name="Brown T."/>
            <person name="Cohen L."/>
        </authorList>
    </citation>
    <scope>NUCLEOTIDE SEQUENCE</scope>
    <source>
        <strain evidence="4">FE60</strain>
    </source>
</reference>
<proteinExistence type="predicted"/>
<dbReference type="PANTHER" id="PTHR24413">
    <property type="entry name" value="SPECKLE-TYPE POZ PROTEIN"/>
    <property type="match status" value="1"/>
</dbReference>
<dbReference type="SMART" id="SM00513">
    <property type="entry name" value="SAP"/>
    <property type="match status" value="1"/>
</dbReference>
<dbReference type="EMBL" id="HBFU01002314">
    <property type="protein sequence ID" value="CAD8927620.1"/>
    <property type="molecule type" value="Transcribed_RNA"/>
</dbReference>
<dbReference type="AlphaFoldDB" id="A0A6T5STR7"/>
<evidence type="ECO:0008006" key="5">
    <source>
        <dbReference type="Google" id="ProtNLM"/>
    </source>
</evidence>
<organism evidence="4">
    <name type="scientific">Skeletonema marinoi</name>
    <dbReference type="NCBI Taxonomy" id="267567"/>
    <lineage>
        <taxon>Eukaryota</taxon>
        <taxon>Sar</taxon>
        <taxon>Stramenopiles</taxon>
        <taxon>Ochrophyta</taxon>
        <taxon>Bacillariophyta</taxon>
        <taxon>Coscinodiscophyceae</taxon>
        <taxon>Thalassiosirophycidae</taxon>
        <taxon>Thalassiosirales</taxon>
        <taxon>Skeletonemataceae</taxon>
        <taxon>Skeletonema</taxon>
        <taxon>Skeletonema marinoi-dohrnii complex</taxon>
    </lineage>
</organism>
<name>A0A6T5STR7_9STRA</name>
<sequence length="262" mass="29077">MCSLLVMNEICNENTADVCFEVSSVEEKEDDNYERTKRAKTSTSFYAHRSILSGCAPMLAALFDAEDTGRMISAQIGDVKPDIFQYMLGYVYGGSVPKEELMTHAKDIINAADKYSIVNLKLEAEAVYLNSTIFTVDNAMDNLLYADAKNCALLKETVLDFLAENSTEAINNISFADFPGSVVKDLMIAFDRSKKRIIQDHCSDSEGEDNDDDDGEDYSLMRVSELRRKLDGKGLDVDGSREAMIEALKNSTVLSYAHDATD</sequence>
<dbReference type="Gene3D" id="1.25.40.420">
    <property type="match status" value="1"/>
</dbReference>
<dbReference type="InterPro" id="IPR003034">
    <property type="entry name" value="SAP_dom"/>
</dbReference>
<dbReference type="Pfam" id="PF00651">
    <property type="entry name" value="BTB"/>
    <property type="match status" value="1"/>
</dbReference>
<evidence type="ECO:0000313" key="4">
    <source>
        <dbReference type="EMBL" id="CAD8927620.1"/>
    </source>
</evidence>
<evidence type="ECO:0000259" key="1">
    <source>
        <dbReference type="PROSITE" id="PS50097"/>
    </source>
</evidence>
<gene>
    <name evidence="3" type="ORF">SMAR1040_LOCUS1565</name>
    <name evidence="4" type="ORF">SMAR1040_LOCUS1567</name>
</gene>
<dbReference type="InterPro" id="IPR011333">
    <property type="entry name" value="SKP1/BTB/POZ_sf"/>
</dbReference>
<dbReference type="PROSITE" id="PS50800">
    <property type="entry name" value="SAP"/>
    <property type="match status" value="1"/>
</dbReference>
<dbReference type="Pfam" id="PF02037">
    <property type="entry name" value="SAP"/>
    <property type="match status" value="1"/>
</dbReference>
<evidence type="ECO:0000313" key="3">
    <source>
        <dbReference type="EMBL" id="CAD8927618.1"/>
    </source>
</evidence>
<accession>A0A6T5STR7</accession>
<dbReference type="InterPro" id="IPR000210">
    <property type="entry name" value="BTB/POZ_dom"/>
</dbReference>
<dbReference type="EMBL" id="HBFU01002312">
    <property type="protein sequence ID" value="CAD8927618.1"/>
    <property type="molecule type" value="Transcribed_RNA"/>
</dbReference>
<dbReference type="Gene3D" id="3.30.710.10">
    <property type="entry name" value="Potassium Channel Kv1.1, Chain A"/>
    <property type="match status" value="1"/>
</dbReference>
<evidence type="ECO:0000259" key="2">
    <source>
        <dbReference type="PROSITE" id="PS50800"/>
    </source>
</evidence>
<dbReference type="SUPFAM" id="SSF54695">
    <property type="entry name" value="POZ domain"/>
    <property type="match status" value="1"/>
</dbReference>
<feature type="domain" description="BTB" evidence="1">
    <location>
        <begin position="16"/>
        <end position="100"/>
    </location>
</feature>
<protein>
    <recommendedName>
        <fullName evidence="5">BTB domain-containing protein</fullName>
    </recommendedName>
</protein>
<feature type="domain" description="SAP" evidence="2">
    <location>
        <begin position="218"/>
        <end position="252"/>
    </location>
</feature>
<dbReference type="PROSITE" id="PS50097">
    <property type="entry name" value="BTB"/>
    <property type="match status" value="1"/>
</dbReference>